<evidence type="ECO:0000256" key="1">
    <source>
        <dbReference type="SAM" id="MobiDB-lite"/>
    </source>
</evidence>
<evidence type="ECO:0000313" key="2">
    <source>
        <dbReference type="EMBL" id="KHJ80603.1"/>
    </source>
</evidence>
<evidence type="ECO:0000313" key="3">
    <source>
        <dbReference type="Proteomes" id="UP000053660"/>
    </source>
</evidence>
<dbReference type="OrthoDB" id="5870228at2759"/>
<dbReference type="AlphaFoldDB" id="A0A0B1S5I2"/>
<dbReference type="Proteomes" id="UP000053660">
    <property type="component" value="Unassembled WGS sequence"/>
</dbReference>
<dbReference type="EMBL" id="KN600194">
    <property type="protein sequence ID" value="KHJ80603.1"/>
    <property type="molecule type" value="Genomic_DNA"/>
</dbReference>
<reference evidence="2 3" key="1">
    <citation type="submission" date="2014-03" db="EMBL/GenBank/DDBJ databases">
        <title>Draft genome of the hookworm Oesophagostomum dentatum.</title>
        <authorList>
            <person name="Mitreva M."/>
        </authorList>
    </citation>
    <scope>NUCLEOTIDE SEQUENCE [LARGE SCALE GENOMIC DNA]</scope>
    <source>
        <strain evidence="2 3">OD-Hann</strain>
    </source>
</reference>
<accession>A0A0B1S5I2</accession>
<gene>
    <name evidence="2" type="ORF">OESDEN_19720</name>
</gene>
<keyword evidence="3" id="KW-1185">Reference proteome</keyword>
<name>A0A0B1S5I2_OESDE</name>
<organism evidence="2 3">
    <name type="scientific">Oesophagostomum dentatum</name>
    <name type="common">Nodular worm</name>
    <dbReference type="NCBI Taxonomy" id="61180"/>
    <lineage>
        <taxon>Eukaryota</taxon>
        <taxon>Metazoa</taxon>
        <taxon>Ecdysozoa</taxon>
        <taxon>Nematoda</taxon>
        <taxon>Chromadorea</taxon>
        <taxon>Rhabditida</taxon>
        <taxon>Rhabditina</taxon>
        <taxon>Rhabditomorpha</taxon>
        <taxon>Strongyloidea</taxon>
        <taxon>Strongylidae</taxon>
        <taxon>Oesophagostomum</taxon>
    </lineage>
</organism>
<sequence length="106" mass="11380">MVVGSFVSPKDISRSGPPLLNCFLIRCAQGTKCVMVQAQNCPNCPLTPRCVQQECNTGCTRPCFFLQRCVLVATNCCPVSACRSIFFGSEGEGGEPKPDDTTKTPS</sequence>
<proteinExistence type="predicted"/>
<protein>
    <submittedName>
        <fullName evidence="2">Uncharacterized protein</fullName>
    </submittedName>
</protein>
<feature type="region of interest" description="Disordered" evidence="1">
    <location>
        <begin position="87"/>
        <end position="106"/>
    </location>
</feature>
<feature type="compositionally biased region" description="Basic and acidic residues" evidence="1">
    <location>
        <begin position="94"/>
        <end position="106"/>
    </location>
</feature>